<sequence>MEYFGINIDCGKPHNVIRKEKFTNYLRNDIFDGKKVELKDMKREDWPYIPCPMLFNRFNLLNFYTYKMEDGSLLTNCNTLKSLALERNCTYAIFTHVEIVENVQKTFYVLHAEKKLNPPPSTDQQKLNYHRNLHVGKCLEATLKQKIDDYRTFACYHKTMTINDSLVNIHYTHKIDLFDKEMNPIEVKALFCPGKTTAKTKEQKLNKCFKHDRRVDTVIQCKIGEVQKIIFGLHDGINNKAEIFQMTLAELEKGDVKAEAEAEARYANMKLSVKKIMEKCKLMDLEGKAVRIQNIEPLEWEEIDKTDLIKTYGFI</sequence>
<reference evidence="2" key="1">
    <citation type="submission" date="2022-11" db="UniProtKB">
        <authorList>
            <consortium name="WormBaseParasite"/>
        </authorList>
    </citation>
    <scope>IDENTIFICATION</scope>
</reference>
<accession>A0AC34FUQ5</accession>
<proteinExistence type="predicted"/>
<organism evidence="1 2">
    <name type="scientific">Panagrolaimus sp. ES5</name>
    <dbReference type="NCBI Taxonomy" id="591445"/>
    <lineage>
        <taxon>Eukaryota</taxon>
        <taxon>Metazoa</taxon>
        <taxon>Ecdysozoa</taxon>
        <taxon>Nematoda</taxon>
        <taxon>Chromadorea</taxon>
        <taxon>Rhabditida</taxon>
        <taxon>Tylenchina</taxon>
        <taxon>Panagrolaimomorpha</taxon>
        <taxon>Panagrolaimoidea</taxon>
        <taxon>Panagrolaimidae</taxon>
        <taxon>Panagrolaimus</taxon>
    </lineage>
</organism>
<dbReference type="WBParaSite" id="ES5_v2.g21049.t1">
    <property type="protein sequence ID" value="ES5_v2.g21049.t1"/>
    <property type="gene ID" value="ES5_v2.g21049"/>
</dbReference>
<evidence type="ECO:0000313" key="2">
    <source>
        <dbReference type="WBParaSite" id="ES5_v2.g21049.t1"/>
    </source>
</evidence>
<evidence type="ECO:0000313" key="1">
    <source>
        <dbReference type="Proteomes" id="UP000887579"/>
    </source>
</evidence>
<protein>
    <submittedName>
        <fullName evidence="2">Uncharacterized protein</fullName>
    </submittedName>
</protein>
<name>A0AC34FUQ5_9BILA</name>
<dbReference type="Proteomes" id="UP000887579">
    <property type="component" value="Unplaced"/>
</dbReference>